<organism evidence="6 7">
    <name type="scientific">Actinidia rufa</name>
    <dbReference type="NCBI Taxonomy" id="165716"/>
    <lineage>
        <taxon>Eukaryota</taxon>
        <taxon>Viridiplantae</taxon>
        <taxon>Streptophyta</taxon>
        <taxon>Embryophyta</taxon>
        <taxon>Tracheophyta</taxon>
        <taxon>Spermatophyta</taxon>
        <taxon>Magnoliopsida</taxon>
        <taxon>eudicotyledons</taxon>
        <taxon>Gunneridae</taxon>
        <taxon>Pentapetalae</taxon>
        <taxon>asterids</taxon>
        <taxon>Ericales</taxon>
        <taxon>Actinidiaceae</taxon>
        <taxon>Actinidia</taxon>
    </lineage>
</organism>
<comment type="caution">
    <text evidence="6">The sequence shown here is derived from an EMBL/GenBank/DDBJ whole genome shotgun (WGS) entry which is preliminary data.</text>
</comment>
<evidence type="ECO:0000256" key="4">
    <source>
        <dbReference type="RuleBase" id="RU361169"/>
    </source>
</evidence>
<reference evidence="6 7" key="1">
    <citation type="submission" date="2019-07" db="EMBL/GenBank/DDBJ databases">
        <title>De Novo Assembly of kiwifruit Actinidia rufa.</title>
        <authorList>
            <person name="Sugita-Konishi S."/>
            <person name="Sato K."/>
            <person name="Mori E."/>
            <person name="Abe Y."/>
            <person name="Kisaki G."/>
            <person name="Hamano K."/>
            <person name="Suezawa K."/>
            <person name="Otani M."/>
            <person name="Fukuda T."/>
            <person name="Manabe T."/>
            <person name="Gomi K."/>
            <person name="Tabuchi M."/>
            <person name="Akimitsu K."/>
            <person name="Kataoka I."/>
        </authorList>
    </citation>
    <scope>NUCLEOTIDE SEQUENCE [LARGE SCALE GENOMIC DNA]</scope>
    <source>
        <strain evidence="7">cv. Fuchu</strain>
    </source>
</reference>
<dbReference type="Proteomes" id="UP000585474">
    <property type="component" value="Unassembled WGS sequence"/>
</dbReference>
<dbReference type="GO" id="GO:0004650">
    <property type="term" value="F:polygalacturonase activity"/>
    <property type="evidence" value="ECO:0007669"/>
    <property type="project" value="InterPro"/>
</dbReference>
<dbReference type="InterPro" id="IPR051801">
    <property type="entry name" value="GH28_Enzymes"/>
</dbReference>
<dbReference type="PANTHER" id="PTHR31339">
    <property type="entry name" value="PECTIN LYASE-RELATED"/>
    <property type="match status" value="1"/>
</dbReference>
<keyword evidence="3 4" id="KW-0326">Glycosidase</keyword>
<keyword evidence="6" id="KW-0456">Lyase</keyword>
<dbReference type="Pfam" id="PF00295">
    <property type="entry name" value="Glyco_hydro_28"/>
    <property type="match status" value="1"/>
</dbReference>
<keyword evidence="7" id="KW-1185">Reference proteome</keyword>
<dbReference type="Gene3D" id="2.160.20.10">
    <property type="entry name" value="Single-stranded right-handed beta-helix, Pectin lyase-like"/>
    <property type="match status" value="1"/>
</dbReference>
<dbReference type="GO" id="GO:0016829">
    <property type="term" value="F:lyase activity"/>
    <property type="evidence" value="ECO:0007669"/>
    <property type="project" value="UniProtKB-KW"/>
</dbReference>
<sequence length="423" mass="46109">MEMIGFAFLLLGLLSPISVGSRIQASSELLDFEALNCRKHSSVLTQFGGKGDGKTSNTNAFRSAISQLSNVASDGGAQLIVPPGRWLTGSFNLTSHFTLYIHKDAVILASQDESEWLLIKPLPSYGRGRDDSGHGGNGTIDGQGAIWWQKFKNKQLQNTRPYLIEIMFSTQVQISNLTLLNSPSWNVHPVYCSDVIIQGLTIRAPVDSPNTDGINPDSCSNVRIQDCDVVSGDDCIAVKSGWDEYGIAFGMPTQQLIIRRFTCVSPYSAAIALGSEMSGGIRDVRAEDITAVTTESAVRIKTAVGRGAYVKDIYVKGVTMHTMKYVFWMTGNYGEHPDNGYDPKALPVIQNINYRRHDGRERHDCSKKGPWNCTGVSGVSSKVSPQPCSLLPEKQPGTIVPCAYPEDKLPIDNVQLKTCSASV</sequence>
<comment type="similarity">
    <text evidence="1 4">Belongs to the glycosyl hydrolase 28 family.</text>
</comment>
<proteinExistence type="inferred from homology"/>
<gene>
    <name evidence="6" type="ORF">Acr_18g0006170</name>
</gene>
<feature type="signal peptide" evidence="5">
    <location>
        <begin position="1"/>
        <end position="20"/>
    </location>
</feature>
<dbReference type="OrthoDB" id="187139at2759"/>
<keyword evidence="2 4" id="KW-0378">Hydrolase</keyword>
<dbReference type="InterPro" id="IPR012334">
    <property type="entry name" value="Pectin_lyas_fold"/>
</dbReference>
<protein>
    <submittedName>
        <fullName evidence="6">Pectin lyase-like superfamily protein</fullName>
    </submittedName>
</protein>
<keyword evidence="5" id="KW-0732">Signal</keyword>
<dbReference type="GO" id="GO:0005975">
    <property type="term" value="P:carbohydrate metabolic process"/>
    <property type="evidence" value="ECO:0007669"/>
    <property type="project" value="InterPro"/>
</dbReference>
<dbReference type="PANTHER" id="PTHR31339:SF66">
    <property type="entry name" value="OS06G0106800 PROTEIN"/>
    <property type="match status" value="1"/>
</dbReference>
<evidence type="ECO:0000256" key="5">
    <source>
        <dbReference type="SAM" id="SignalP"/>
    </source>
</evidence>
<evidence type="ECO:0000256" key="2">
    <source>
        <dbReference type="ARBA" id="ARBA00022801"/>
    </source>
</evidence>
<evidence type="ECO:0000256" key="3">
    <source>
        <dbReference type="ARBA" id="ARBA00023295"/>
    </source>
</evidence>
<dbReference type="SUPFAM" id="SSF51126">
    <property type="entry name" value="Pectin lyase-like"/>
    <property type="match status" value="1"/>
</dbReference>
<evidence type="ECO:0000313" key="7">
    <source>
        <dbReference type="Proteomes" id="UP000585474"/>
    </source>
</evidence>
<name>A0A7J0G6Q1_9ERIC</name>
<dbReference type="AlphaFoldDB" id="A0A7J0G6Q1"/>
<dbReference type="InterPro" id="IPR011050">
    <property type="entry name" value="Pectin_lyase_fold/virulence"/>
</dbReference>
<dbReference type="InterPro" id="IPR000743">
    <property type="entry name" value="Glyco_hydro_28"/>
</dbReference>
<dbReference type="EMBL" id="BJWL01000018">
    <property type="protein sequence ID" value="GFZ06447.1"/>
    <property type="molecule type" value="Genomic_DNA"/>
</dbReference>
<evidence type="ECO:0000313" key="6">
    <source>
        <dbReference type="EMBL" id="GFZ06447.1"/>
    </source>
</evidence>
<evidence type="ECO:0000256" key="1">
    <source>
        <dbReference type="ARBA" id="ARBA00008834"/>
    </source>
</evidence>
<accession>A0A7J0G6Q1</accession>
<feature type="chain" id="PRO_5029480381" evidence="5">
    <location>
        <begin position="21"/>
        <end position="423"/>
    </location>
</feature>